<dbReference type="AlphaFoldDB" id="A8HV84"/>
<dbReference type="GeneID" id="5721742"/>
<dbReference type="GO" id="GO:0005742">
    <property type="term" value="C:mitochondrial outer membrane translocase complex"/>
    <property type="evidence" value="ECO:0007669"/>
    <property type="project" value="InterPro"/>
</dbReference>
<dbReference type="PANTHER" id="PTHR37251">
    <property type="entry name" value="MITOCHONDRIAL IMPORT RECEPTOR SUBUNIT TOM5 HOMOLOG"/>
    <property type="match status" value="1"/>
</dbReference>
<name>A8HV84_CHLRE</name>
<dbReference type="PaxDb" id="3055-EDP08420"/>
<protein>
    <submittedName>
        <fullName evidence="1">Uncharacterized protein</fullName>
    </submittedName>
</protein>
<dbReference type="HOGENOM" id="CLU_3053207_0_0_1"/>
<dbReference type="KEGG" id="cre:CHLRE_06g276001v5"/>
<proteinExistence type="predicted"/>
<reference evidence="1 2" key="1">
    <citation type="journal article" date="2007" name="Science">
        <title>The Chlamydomonas genome reveals the evolution of key animal and plant functions.</title>
        <authorList>
            <person name="Merchant S.S."/>
            <person name="Prochnik S.E."/>
            <person name="Vallon O."/>
            <person name="Harris E.H."/>
            <person name="Karpowicz S.J."/>
            <person name="Witman G.B."/>
            <person name="Terry A."/>
            <person name="Salamov A."/>
            <person name="Fritz-Laylin L.K."/>
            <person name="Marechal-Drouard L."/>
            <person name="Marshall W.F."/>
            <person name="Qu L.H."/>
            <person name="Nelson D.R."/>
            <person name="Sanderfoot A.A."/>
            <person name="Spalding M.H."/>
            <person name="Kapitonov V.V."/>
            <person name="Ren Q."/>
            <person name="Ferris P."/>
            <person name="Lindquist E."/>
            <person name="Shapiro H."/>
            <person name="Lucas S.M."/>
            <person name="Grimwood J."/>
            <person name="Schmutz J."/>
            <person name="Cardol P."/>
            <person name="Cerutti H."/>
            <person name="Chanfreau G."/>
            <person name="Chen C.L."/>
            <person name="Cognat V."/>
            <person name="Croft M.T."/>
            <person name="Dent R."/>
            <person name="Dutcher S."/>
            <person name="Fernandez E."/>
            <person name="Fukuzawa H."/>
            <person name="Gonzalez-Ballester D."/>
            <person name="Gonzalez-Halphen D."/>
            <person name="Hallmann A."/>
            <person name="Hanikenne M."/>
            <person name="Hippler M."/>
            <person name="Inwood W."/>
            <person name="Jabbari K."/>
            <person name="Kalanon M."/>
            <person name="Kuras R."/>
            <person name="Lefebvre P.A."/>
            <person name="Lemaire S.D."/>
            <person name="Lobanov A.V."/>
            <person name="Lohr M."/>
            <person name="Manuell A."/>
            <person name="Meier I."/>
            <person name="Mets L."/>
            <person name="Mittag M."/>
            <person name="Mittelmeier T."/>
            <person name="Moroney J.V."/>
            <person name="Moseley J."/>
            <person name="Napoli C."/>
            <person name="Nedelcu A.M."/>
            <person name="Niyogi K."/>
            <person name="Novoselov S.V."/>
            <person name="Paulsen I.T."/>
            <person name="Pazour G."/>
            <person name="Purton S."/>
            <person name="Ral J.P."/>
            <person name="Riano-Pachon D.M."/>
            <person name="Riekhof W."/>
            <person name="Rymarquis L."/>
            <person name="Schroda M."/>
            <person name="Stern D."/>
            <person name="Umen J."/>
            <person name="Willows R."/>
            <person name="Wilson N."/>
            <person name="Zimmer S.L."/>
            <person name="Allmer J."/>
            <person name="Balk J."/>
            <person name="Bisova K."/>
            <person name="Chen C.J."/>
            <person name="Elias M."/>
            <person name="Gendler K."/>
            <person name="Hauser C."/>
            <person name="Lamb M.R."/>
            <person name="Ledford H."/>
            <person name="Long J.C."/>
            <person name="Minagawa J."/>
            <person name="Page M.D."/>
            <person name="Pan J."/>
            <person name="Pootakham W."/>
            <person name="Roje S."/>
            <person name="Rose A."/>
            <person name="Stahlberg E."/>
            <person name="Terauchi A.M."/>
            <person name="Yang P."/>
            <person name="Ball S."/>
            <person name="Bowler C."/>
            <person name="Dieckmann C.L."/>
            <person name="Gladyshev V.N."/>
            <person name="Green P."/>
            <person name="Jorgensen R."/>
            <person name="Mayfield S."/>
            <person name="Mueller-Roeber B."/>
            <person name="Rajamani S."/>
            <person name="Sayre R.T."/>
            <person name="Brokstein P."/>
            <person name="Dubchak I."/>
            <person name="Goodstein D."/>
            <person name="Hornick L."/>
            <person name="Huang Y.W."/>
            <person name="Jhaveri J."/>
            <person name="Luo Y."/>
            <person name="Martinez D."/>
            <person name="Ngau W.C."/>
            <person name="Otillar B."/>
            <person name="Poliakov A."/>
            <person name="Porter A."/>
            <person name="Szajkowski L."/>
            <person name="Werner G."/>
            <person name="Zhou K."/>
            <person name="Grigoriev I.V."/>
            <person name="Rokhsar D.S."/>
            <person name="Grossman A.R."/>
        </authorList>
    </citation>
    <scope>NUCLEOTIDE SEQUENCE [LARGE SCALE GENOMIC DNA]</scope>
    <source>
        <strain evidence="2">CC-503</strain>
    </source>
</reference>
<dbReference type="EMBL" id="CM008967">
    <property type="protein sequence ID" value="PNW82144.1"/>
    <property type="molecule type" value="Genomic_DNA"/>
</dbReference>
<evidence type="ECO:0000313" key="2">
    <source>
        <dbReference type="Proteomes" id="UP000006906"/>
    </source>
</evidence>
<dbReference type="PANTHER" id="PTHR37251:SF1">
    <property type="entry name" value="MITOCHONDRIAL IMPORT RECEPTOR SUBUNIT TOM5 HOMOLOG"/>
    <property type="match status" value="1"/>
</dbReference>
<dbReference type="OrthoDB" id="5514856at2759"/>
<evidence type="ECO:0000313" key="1">
    <source>
        <dbReference type="EMBL" id="PNW82144.1"/>
    </source>
</evidence>
<keyword evidence="2" id="KW-1185">Reference proteome</keyword>
<dbReference type="Gramene" id="PNW82144">
    <property type="protein sequence ID" value="PNW82144"/>
    <property type="gene ID" value="CHLRE_06g276001v5"/>
</dbReference>
<dbReference type="Proteomes" id="UP000006906">
    <property type="component" value="Chromosome 6"/>
</dbReference>
<dbReference type="InterPro" id="IPR034553">
    <property type="entry name" value="TOM5_viridi"/>
</dbReference>
<accession>A8HV84</accession>
<dbReference type="InParanoid" id="A8HV84"/>
<sequence>MASNDLLTSAQKWLREEYTNEAKFGANLRLLRGIAIFGGAVFVFRNFGEALFGA</sequence>
<organism evidence="1 2">
    <name type="scientific">Chlamydomonas reinhardtii</name>
    <name type="common">Chlamydomonas smithii</name>
    <dbReference type="NCBI Taxonomy" id="3055"/>
    <lineage>
        <taxon>Eukaryota</taxon>
        <taxon>Viridiplantae</taxon>
        <taxon>Chlorophyta</taxon>
        <taxon>core chlorophytes</taxon>
        <taxon>Chlorophyceae</taxon>
        <taxon>CS clade</taxon>
        <taxon>Chlamydomonadales</taxon>
        <taxon>Chlamydomonadaceae</taxon>
        <taxon>Chlamydomonas</taxon>
    </lineage>
</organism>
<dbReference type="ProMEX" id="A8HV84"/>
<dbReference type="RefSeq" id="XP_001696443.1">
    <property type="nucleotide sequence ID" value="XM_001696391.2"/>
</dbReference>
<gene>
    <name evidence="1" type="ORF">CHLRE_06g276001v5</name>
</gene>